<sequence length="1285" mass="146671">MIKRKAETNNKQVQTIIHCYPFMLTSNNDLVDVKCNRSCQTAASTRLDRPNSDLYPLLEFTPYQLILEGAVKEIDLPRKSLLQWKSVESITQLSNLLPGKNQHKVYKSSLKKSNCINYKTSPMSLSSKHKLSIETDTQTDISVSPHILQVDEVANVFAEVSIQTSITCLPAASVSTILPQLKSNLIHEKPNVNEQEYQEENTPEDRPIKWISHEIEDILEVDRLNTYTNISSVYETDDGTEDTDEFEETNDFIGTSLERTRKTLDLSLLDIDKLIINQKTSDITSKDISEIYSFKGKDIWDGNAPIEIREIMYSSQFKDMLFEDELDLNEQIITKNENETFFEETEQEVDQETDDAERDETEQEIHQETDDPEPDEIEQELDQEIDDAEPEFKLNESEQNQQEESNTEKTNGAIKNVVNLNNCSCGSNALKKIADQLRNQVVTIPFNPEVIVSDKPFSEIILEALNVTMTVLQTELARLIDVFSNKKDIASTSCNCIDSPLNSKNTIKVTVDEHRNTLQIKINQYTEVDEFHLTRNAPGDHVNRASNNVECECQPSYSGAAPPYVFAKNNTFYTSNKTIKPRNPIVPFHVTPVKSSCCNKISTHQSKIPTSLANKPTASVRGKRSITERNNRGYSNKTCCKDKSAGVQTELTLGDRLQSESLSSLVNYTSNKTSWNNISLPAPGTYSIKPTRKKCRAKKESTVRIHKPPSQTSRSYEPYTEMPWNDILLPQTNIFKNALSQGSCSCRNDDFAYKGKGASSTKLSKPFMTINLRPSNIPLSKSCPNSLSHKISTKSTPSNLEVGNKPKGTVSVKIVGREEIVKELYFKPKDNTMTVNLNDIRAAPVVNTSKLEIKTQEENEKQTPQEDQKETEDKDEDKKDLKEQDEHEQELEEQDEDEKKLKEQDEDENELEEQDEDEKELEKQEDSDIKKDDIEDKQKDKKTIFAPAECSCTNKIKLNIFKPDFVMAAMETCEAEMKPLRQALQELQMKVRELNIPELKGCMCTVALEEHSKCVSTLGTGRPNPNNIPHIEEPSLLNTFGPCAFFKPAKFYEPQVSFPFGQLPPPVLKHYQPVDASTYYNNQYHKDENKKKHHCCIYKKRKTVSPKHDTHKSTKTKVCEVCTNTENVHKKESKCCMFVSTLGMNSPFIYKPHLKPYENGGNKKFPFVKPIIKFPSKDSTYQYGTDCTDHDYPSKHQTIEHNKENRKHKKKKHQIISDFKTHDFDFLEPYHSVFDVQNLRPGQAVKTDPDDFLLPFKESVYKSDFRSPHSLLSSLFPKAPSKNIF</sequence>
<feature type="compositionally biased region" description="Acidic residues" evidence="1">
    <location>
        <begin position="340"/>
        <end position="362"/>
    </location>
</feature>
<evidence type="ECO:0000256" key="1">
    <source>
        <dbReference type="SAM" id="MobiDB-lite"/>
    </source>
</evidence>
<protein>
    <submittedName>
        <fullName evidence="2">Uncharacterized protein</fullName>
    </submittedName>
</protein>
<feature type="region of interest" description="Disordered" evidence="1">
    <location>
        <begin position="394"/>
        <end position="413"/>
    </location>
</feature>
<feature type="region of interest" description="Disordered" evidence="1">
    <location>
        <begin position="851"/>
        <end position="935"/>
    </location>
</feature>
<feature type="compositionally biased region" description="Basic and acidic residues" evidence="1">
    <location>
        <begin position="920"/>
        <end position="935"/>
    </location>
</feature>
<reference evidence="3" key="1">
    <citation type="submission" date="2023-01" db="EMBL/GenBank/DDBJ databases">
        <title>Key to firefly adult light organ development and bioluminescence: homeobox transcription factors regulate luciferase expression and transportation to peroxisome.</title>
        <authorList>
            <person name="Fu X."/>
        </authorList>
    </citation>
    <scope>NUCLEOTIDE SEQUENCE [LARGE SCALE GENOMIC DNA]</scope>
</reference>
<evidence type="ECO:0000313" key="2">
    <source>
        <dbReference type="EMBL" id="KAK4881657.1"/>
    </source>
</evidence>
<name>A0AAN7SHP7_9COLE</name>
<evidence type="ECO:0000313" key="3">
    <source>
        <dbReference type="Proteomes" id="UP001353858"/>
    </source>
</evidence>
<feature type="compositionally biased region" description="Acidic residues" evidence="1">
    <location>
        <begin position="886"/>
        <end position="896"/>
    </location>
</feature>
<feature type="compositionally biased region" description="Polar residues" evidence="1">
    <location>
        <begin position="781"/>
        <end position="801"/>
    </location>
</feature>
<feature type="compositionally biased region" description="Basic and acidic residues" evidence="1">
    <location>
        <begin position="851"/>
        <end position="885"/>
    </location>
</feature>
<accession>A0AAN7SHP7</accession>
<feature type="region of interest" description="Disordered" evidence="1">
    <location>
        <begin position="337"/>
        <end position="378"/>
    </location>
</feature>
<comment type="caution">
    <text evidence="2">The sequence shown here is derived from an EMBL/GenBank/DDBJ whole genome shotgun (WGS) entry which is preliminary data.</text>
</comment>
<dbReference type="EMBL" id="JARPUR010000002">
    <property type="protein sequence ID" value="KAK4881657.1"/>
    <property type="molecule type" value="Genomic_DNA"/>
</dbReference>
<feature type="compositionally biased region" description="Acidic residues" evidence="1">
    <location>
        <begin position="904"/>
        <end position="919"/>
    </location>
</feature>
<feature type="region of interest" description="Disordered" evidence="1">
    <location>
        <begin position="781"/>
        <end position="804"/>
    </location>
</feature>
<keyword evidence="3" id="KW-1185">Reference proteome</keyword>
<organism evidence="2 3">
    <name type="scientific">Aquatica leii</name>
    <dbReference type="NCBI Taxonomy" id="1421715"/>
    <lineage>
        <taxon>Eukaryota</taxon>
        <taxon>Metazoa</taxon>
        <taxon>Ecdysozoa</taxon>
        <taxon>Arthropoda</taxon>
        <taxon>Hexapoda</taxon>
        <taxon>Insecta</taxon>
        <taxon>Pterygota</taxon>
        <taxon>Neoptera</taxon>
        <taxon>Endopterygota</taxon>
        <taxon>Coleoptera</taxon>
        <taxon>Polyphaga</taxon>
        <taxon>Elateriformia</taxon>
        <taxon>Elateroidea</taxon>
        <taxon>Lampyridae</taxon>
        <taxon>Luciolinae</taxon>
        <taxon>Aquatica</taxon>
    </lineage>
</organism>
<gene>
    <name evidence="2" type="ORF">RN001_004976</name>
</gene>
<proteinExistence type="predicted"/>
<feature type="region of interest" description="Disordered" evidence="1">
    <location>
        <begin position="697"/>
        <end position="718"/>
    </location>
</feature>
<dbReference type="Proteomes" id="UP001353858">
    <property type="component" value="Unassembled WGS sequence"/>
</dbReference>